<evidence type="ECO:0000313" key="2">
    <source>
        <dbReference type="EMBL" id="KKS08995.1"/>
    </source>
</evidence>
<keyword evidence="1" id="KW-0472">Membrane</keyword>
<accession>A0A0G0W7Q6</accession>
<organism evidence="2 3">
    <name type="scientific">candidate division CPR2 bacterium GW2011_GWC1_41_48</name>
    <dbReference type="NCBI Taxonomy" id="1618344"/>
    <lineage>
        <taxon>Bacteria</taxon>
        <taxon>Bacteria division CPR2</taxon>
    </lineage>
</organism>
<proteinExistence type="predicted"/>
<sequence>MRNQKGSIAATVLVYSSVMVVVGMAIIGLVIANLKSSRFNYEQSLALQAAEAGAEEMLARINNEPEKYGEEGAETHPPINGTFTYDSKDLSSYETKVTRQPDKSQIINSIGYSPNVLNPKKVLKEIKITIAMNKQTEDSIFKYAVQSASNGVNFGGTIEVQGHVYSGNDITGGSGSLELFGNAYAANAIDDKVKGAIKTPLAIHPPYSAYDYLNSYTEGQLQALIGERELPKLPEINYAAWQEVCEKSGNKIDAAILPQSTINTSDPLIKNMSDGPVVIDGNLSVDDDWEIKGAYWITGNITFNGGDIKLNDTIFSYGKDDEGNLRPLFTFIITNGKITVTHDSVNFLPNSSDHFPVFISRYSEGSEVAVNYNGKNPNSVGFFAPSGEIKFDGASNDGTTSLLVGQKIDFQGNGKVIFNDKLKDALFHTGTKPGTLISKRWQIIK</sequence>
<dbReference type="EMBL" id="LCBL01000003">
    <property type="protein sequence ID" value="KKS08995.1"/>
    <property type="molecule type" value="Genomic_DNA"/>
</dbReference>
<comment type="caution">
    <text evidence="2">The sequence shown here is derived from an EMBL/GenBank/DDBJ whole genome shotgun (WGS) entry which is preliminary data.</text>
</comment>
<gene>
    <name evidence="2" type="ORF">UU65_C0003G0050</name>
</gene>
<evidence type="ECO:0008006" key="4">
    <source>
        <dbReference type="Google" id="ProtNLM"/>
    </source>
</evidence>
<keyword evidence="1" id="KW-1133">Transmembrane helix</keyword>
<name>A0A0G0W7Q6_UNCC2</name>
<dbReference type="Proteomes" id="UP000033869">
    <property type="component" value="Unassembled WGS sequence"/>
</dbReference>
<dbReference type="AlphaFoldDB" id="A0A0G0W7Q6"/>
<feature type="transmembrane region" description="Helical" evidence="1">
    <location>
        <begin position="12"/>
        <end position="34"/>
    </location>
</feature>
<reference evidence="2 3" key="1">
    <citation type="journal article" date="2015" name="Nature">
        <title>rRNA introns, odd ribosomes, and small enigmatic genomes across a large radiation of phyla.</title>
        <authorList>
            <person name="Brown C.T."/>
            <person name="Hug L.A."/>
            <person name="Thomas B.C."/>
            <person name="Sharon I."/>
            <person name="Castelle C.J."/>
            <person name="Singh A."/>
            <person name="Wilkins M.J."/>
            <person name="Williams K.H."/>
            <person name="Banfield J.F."/>
        </authorList>
    </citation>
    <scope>NUCLEOTIDE SEQUENCE [LARGE SCALE GENOMIC DNA]</scope>
</reference>
<evidence type="ECO:0000256" key="1">
    <source>
        <dbReference type="SAM" id="Phobius"/>
    </source>
</evidence>
<keyword evidence="1" id="KW-0812">Transmembrane</keyword>
<protein>
    <recommendedName>
        <fullName evidence="4">Type 4 fimbrial biogenesis protein PilX N-terminal domain-containing protein</fullName>
    </recommendedName>
</protein>
<evidence type="ECO:0000313" key="3">
    <source>
        <dbReference type="Proteomes" id="UP000033869"/>
    </source>
</evidence>